<gene>
    <name evidence="1" type="ORF">HNQ97_004725</name>
</gene>
<name>A0ABR6CCG1_9HYPH</name>
<evidence type="ECO:0000313" key="1">
    <source>
        <dbReference type="EMBL" id="MBA9022709.1"/>
    </source>
</evidence>
<evidence type="ECO:0000313" key="2">
    <source>
        <dbReference type="Proteomes" id="UP000587524"/>
    </source>
</evidence>
<reference evidence="1 2" key="1">
    <citation type="submission" date="2020-08" db="EMBL/GenBank/DDBJ databases">
        <title>Genomic Encyclopedia of Type Strains, Phase IV (KMG-IV): sequencing the most valuable type-strain genomes for metagenomic binning, comparative biology and taxonomic classification.</title>
        <authorList>
            <person name="Goeker M."/>
        </authorList>
    </citation>
    <scope>NUCLEOTIDE SEQUENCE [LARGE SCALE GENOMIC DNA]</scope>
    <source>
        <strain evidence="1 2">DSM 17455</strain>
    </source>
</reference>
<dbReference type="Proteomes" id="UP000587524">
    <property type="component" value="Unassembled WGS sequence"/>
</dbReference>
<proteinExistence type="predicted"/>
<organism evidence="1 2">
    <name type="scientific">Aminobacter ciceronei</name>
    <dbReference type="NCBI Taxonomy" id="150723"/>
    <lineage>
        <taxon>Bacteria</taxon>
        <taxon>Pseudomonadati</taxon>
        <taxon>Pseudomonadota</taxon>
        <taxon>Alphaproteobacteria</taxon>
        <taxon>Hyphomicrobiales</taxon>
        <taxon>Phyllobacteriaceae</taxon>
        <taxon>Aminobacter</taxon>
    </lineage>
</organism>
<protein>
    <submittedName>
        <fullName evidence="1">Uncharacterized protein</fullName>
    </submittedName>
</protein>
<sequence>MGDELACDCGVLYGDVFYALGHALQGQPGEHAIEDVAGCGLVRQWQASRDGTNPPVTAEDGIHAVACVEQGLAGTPGRGGGLGAGGL</sequence>
<keyword evidence="2" id="KW-1185">Reference proteome</keyword>
<comment type="caution">
    <text evidence="1">The sequence shown here is derived from an EMBL/GenBank/DDBJ whole genome shotgun (WGS) entry which is preliminary data.</text>
</comment>
<dbReference type="EMBL" id="JACJHZ010000025">
    <property type="protein sequence ID" value="MBA9022709.1"/>
    <property type="molecule type" value="Genomic_DNA"/>
</dbReference>
<accession>A0ABR6CCG1</accession>